<proteinExistence type="predicted"/>
<feature type="compositionally biased region" description="Low complexity" evidence="1">
    <location>
        <begin position="236"/>
        <end position="264"/>
    </location>
</feature>
<gene>
    <name evidence="2" type="ORF">UBRO_02209</name>
</gene>
<feature type="region of interest" description="Disordered" evidence="1">
    <location>
        <begin position="744"/>
        <end position="786"/>
    </location>
</feature>
<name>A0A1K0H3Z5_9BASI</name>
<feature type="compositionally biased region" description="Polar residues" evidence="1">
    <location>
        <begin position="588"/>
        <end position="597"/>
    </location>
</feature>
<feature type="compositionally biased region" description="Polar residues" evidence="1">
    <location>
        <begin position="208"/>
        <end position="217"/>
    </location>
</feature>
<dbReference type="AlphaFoldDB" id="A0A1K0H3Z5"/>
<reference evidence="3" key="1">
    <citation type="submission" date="2016-04" db="EMBL/GenBank/DDBJ databases">
        <authorList>
            <person name="Guldener U."/>
            <person name="Guldener U."/>
        </authorList>
    </citation>
    <scope>NUCLEOTIDE SEQUENCE [LARGE SCALE GENOMIC DNA]</scope>
    <source>
        <strain evidence="3">UB2112</strain>
    </source>
</reference>
<feature type="compositionally biased region" description="Low complexity" evidence="1">
    <location>
        <begin position="135"/>
        <end position="147"/>
    </location>
</feature>
<protein>
    <submittedName>
        <fullName evidence="2">Uncharacterized protein</fullName>
    </submittedName>
</protein>
<feature type="compositionally biased region" description="Basic residues" evidence="1">
    <location>
        <begin position="747"/>
        <end position="761"/>
    </location>
</feature>
<evidence type="ECO:0000256" key="1">
    <source>
        <dbReference type="SAM" id="MobiDB-lite"/>
    </source>
</evidence>
<feature type="compositionally biased region" description="Polar residues" evidence="1">
    <location>
        <begin position="416"/>
        <end position="426"/>
    </location>
</feature>
<feature type="region of interest" description="Disordered" evidence="1">
    <location>
        <begin position="19"/>
        <end position="514"/>
    </location>
</feature>
<feature type="compositionally biased region" description="Basic and acidic residues" evidence="1">
    <location>
        <begin position="473"/>
        <end position="489"/>
    </location>
</feature>
<feature type="compositionally biased region" description="Polar residues" evidence="1">
    <location>
        <begin position="458"/>
        <end position="470"/>
    </location>
</feature>
<feature type="compositionally biased region" description="Gly residues" evidence="1">
    <location>
        <begin position="320"/>
        <end position="329"/>
    </location>
</feature>
<feature type="compositionally biased region" description="Low complexity" evidence="1">
    <location>
        <begin position="498"/>
        <end position="509"/>
    </location>
</feature>
<evidence type="ECO:0000313" key="2">
    <source>
        <dbReference type="EMBL" id="SAM79741.1"/>
    </source>
</evidence>
<feature type="region of interest" description="Disordered" evidence="1">
    <location>
        <begin position="531"/>
        <end position="610"/>
    </location>
</feature>
<feature type="compositionally biased region" description="Polar residues" evidence="1">
    <location>
        <begin position="48"/>
        <end position="66"/>
    </location>
</feature>
<feature type="region of interest" description="Disordered" evidence="1">
    <location>
        <begin position="622"/>
        <end position="690"/>
    </location>
</feature>
<evidence type="ECO:0000313" key="3">
    <source>
        <dbReference type="Proteomes" id="UP000179920"/>
    </source>
</evidence>
<accession>A0A1K0H3Z5</accession>
<sequence>MSNVDGAEPINFHAALAAFESNRTPSTSTSTSNTAILRSPKPRALAHVSTSKPASPQTPARSSPGGTCNPDPVPRSSFTPQIRKISENGLLLAPSSNNPFSSSSSPLAAQPTTSASGMLSAHYPSAVSPRYTANSLRKSGSGLSLKELANRSLPRNANGGSIGPSASPMVRNRSRSVVEQHHEGVGLSSAPNSGRTSPHQRGLDGWNRTDSPAGTNTHELDTSAEDAMFAHAVMDRSSSPSLVPLQVSSRKGSASSTHSTSSITPKLPPRPPAGGGAGGSLAPSPTISEFGQFPSTTPAKTKGGVGVRYATYSPGVKKSVGGGGVGREGGVTPPALPPRSATLGGKRGRVGASESAYRARQKSPSKAGAPSIPRKPTAAATSSSAGGVVAKPTPPPRPTKPTSGWEGNAGGFKFGSTPTNTASAGINSDRGAVPPQRHTRNPSTGPPTTAAAAHRKTGSNVFTSISLTDDASSELKRSLESDLHSDHCQRMPPRRPPRNTTPFRSPNNTLSGQTGVVGVASSLIGTAASALPLFKPGGAGMGGGTRSLADGAPSKQFGGVGLGRSASTHSDLSVRPGDGSGARGRVQLANSPTSTPLSRGKGALEEPRDAAARARYEDLFSSLVSQQRMQRRRTKAKEGEGDSSNASTVRGGSSSKIEEGSGAVSALRGWFESDSHPSSNPTTDGNGGAAVLSAKMVQRVWSKCKLPESFLAGVYDQASSSSSTSAGLDKEGFARAMATIDAELERRKAKRERRKEAKAKRASTMSLGLGRRVPPPPPSAASGAIV</sequence>
<feature type="compositionally biased region" description="Polar residues" evidence="1">
    <location>
        <begin position="286"/>
        <end position="299"/>
    </location>
</feature>
<feature type="compositionally biased region" description="Low complexity" evidence="1">
    <location>
        <begin position="21"/>
        <end position="34"/>
    </location>
</feature>
<organism evidence="2 3">
    <name type="scientific">Ustilago bromivora</name>
    <dbReference type="NCBI Taxonomy" id="307758"/>
    <lineage>
        <taxon>Eukaryota</taxon>
        <taxon>Fungi</taxon>
        <taxon>Dikarya</taxon>
        <taxon>Basidiomycota</taxon>
        <taxon>Ustilaginomycotina</taxon>
        <taxon>Ustilaginomycetes</taxon>
        <taxon>Ustilaginales</taxon>
        <taxon>Ustilaginaceae</taxon>
        <taxon>Ustilago</taxon>
    </lineage>
</organism>
<feature type="compositionally biased region" description="Low complexity" evidence="1">
    <location>
        <begin position="90"/>
        <end position="116"/>
    </location>
</feature>
<feature type="compositionally biased region" description="Polar residues" evidence="1">
    <location>
        <begin position="189"/>
        <end position="199"/>
    </location>
</feature>
<dbReference type="EMBL" id="LT558120">
    <property type="protein sequence ID" value="SAM79741.1"/>
    <property type="molecule type" value="Genomic_DNA"/>
</dbReference>
<feature type="compositionally biased region" description="Low complexity" evidence="1">
    <location>
        <begin position="377"/>
        <end position="391"/>
    </location>
</feature>
<dbReference type="OrthoDB" id="10045710at2759"/>
<dbReference type="Proteomes" id="UP000179920">
    <property type="component" value="Chromosome IV"/>
</dbReference>